<reference evidence="1 2" key="1">
    <citation type="submission" date="2019-10" db="EMBL/GenBank/DDBJ databases">
        <title>Genome sequence of Phaeocystidibacter marisrubri JCM30614 (type strain).</title>
        <authorList>
            <person name="Bowman J.P."/>
        </authorList>
    </citation>
    <scope>NUCLEOTIDE SEQUENCE [LARGE SCALE GENOMIC DNA]</scope>
    <source>
        <strain evidence="1 2">JCM 30614</strain>
    </source>
</reference>
<dbReference type="Proteomes" id="UP000484164">
    <property type="component" value="Unassembled WGS sequence"/>
</dbReference>
<evidence type="ECO:0000313" key="1">
    <source>
        <dbReference type="EMBL" id="KAB2815821.1"/>
    </source>
</evidence>
<accession>A0A6L3ZD92</accession>
<name>A0A6L3ZD92_9FLAO</name>
<gene>
    <name evidence="1" type="ORF">F8C82_08980</name>
</gene>
<dbReference type="OrthoDB" id="6402880at2"/>
<keyword evidence="2" id="KW-1185">Reference proteome</keyword>
<dbReference type="EMBL" id="WBVQ01000002">
    <property type="protein sequence ID" value="KAB2815821.1"/>
    <property type="molecule type" value="Genomic_DNA"/>
</dbReference>
<organism evidence="1 2">
    <name type="scientific">Phaeocystidibacter marisrubri</name>
    <dbReference type="NCBI Taxonomy" id="1577780"/>
    <lineage>
        <taxon>Bacteria</taxon>
        <taxon>Pseudomonadati</taxon>
        <taxon>Bacteroidota</taxon>
        <taxon>Flavobacteriia</taxon>
        <taxon>Flavobacteriales</taxon>
        <taxon>Phaeocystidibacteraceae</taxon>
        <taxon>Phaeocystidibacter</taxon>
    </lineage>
</organism>
<sequence length="602" mass="70327">MISIDENDVLAAILSGQVASNDEYSVWFQGNSFPVKELFRKAHELSGKSIVNPNFTTDQAQSKLWSLGFPIVDPTCDEWHISYKELESFSILIKRNGYDSSNRIDKNIGDFLNQIIWQKAKKWREGLKKLGWDVKGRMSWNEQANNTVGQRFRKFVWYRVLPRTRVSDLLFYTIGFEESGEIVYKIDVKWDNEFFTSRNGRGKAFNEYRKQNGLLWQRRRLSKGEHVEINELIELSNSYFTGCEVEYAKLSSLLFPNERLMRLTWNTNSWTKPTRHEYDIANINNSSSRFDEKYGYANEEWLFSHEFTVGKVQFGFIEGASKLGDNGPSLLERVHLFTINDKSKSKYYVGYIDNLEVLNQDEINNLPLGKWNEIVKRDIQEIEGSLEYVKERQWLPNVKFNIEDVQLLDELLVMKGSSNSKQNRFVPYKVSKLGDEIYNLYKSSEQVQVQWKSGRGNPPDEYEMNTKAKKRKVTRIHTDLVNGLADYLELTYPKDQISAELFRIDNKLIDIAVRNSNTFILFEIKTSKIAKDNIRQALGQLLEYAYYSDLEIESLIIAGPAAMSKNDLDYLRRLKHKTQIPLEYWHIKVAQGQKDSVLMKYV</sequence>
<proteinExistence type="predicted"/>
<dbReference type="RefSeq" id="WP_151693250.1">
    <property type="nucleotide sequence ID" value="NZ_BMGX01000001.1"/>
</dbReference>
<protein>
    <submittedName>
        <fullName evidence="1">Uncharacterized protein</fullName>
    </submittedName>
</protein>
<evidence type="ECO:0000313" key="2">
    <source>
        <dbReference type="Proteomes" id="UP000484164"/>
    </source>
</evidence>
<comment type="caution">
    <text evidence="1">The sequence shown here is derived from an EMBL/GenBank/DDBJ whole genome shotgun (WGS) entry which is preliminary data.</text>
</comment>
<dbReference type="AlphaFoldDB" id="A0A6L3ZD92"/>